<keyword evidence="2" id="KW-1185">Reference proteome</keyword>
<accession>A0ACC6QVC2</accession>
<reference evidence="1" key="1">
    <citation type="submission" date="2024-03" db="EMBL/GenBank/DDBJ databases">
        <title>Novel Streptomyces species of biotechnological and ecological value are a feature of Machair soil.</title>
        <authorList>
            <person name="Prole J.R."/>
            <person name="Goodfellow M."/>
            <person name="Allenby N."/>
            <person name="Ward A.C."/>
        </authorList>
    </citation>
    <scope>NUCLEOTIDE SEQUENCE</scope>
    <source>
        <strain evidence="1">MS1.AVA.4</strain>
    </source>
</reference>
<dbReference type="Proteomes" id="UP001375539">
    <property type="component" value="Unassembled WGS sequence"/>
</dbReference>
<comment type="caution">
    <text evidence="1">The sequence shown here is derived from an EMBL/GenBank/DDBJ whole genome shotgun (WGS) entry which is preliminary data.</text>
</comment>
<sequence>MKAQEGTRIIAALESTWGAIQKHHPDVPDVVIVTGTGQKGRRQQRLTWGHHTADRWLDAVAAGRKAELFVSGEAIAKGGEMVVETMLHEAAHALAAARHIKDTSCAGRWHNRKYAALATELGLEPPKRAAKVIGFSEALITAATVGRYAAQIRKLDAATLAHIEAPKKAEGEQDQEQQDEDNPGPRGGRGRAGKRMAVECGCRPTPRRMQVTPKFLEGGKVLCGECEQAFQPPETELELELQLQLGEDAEPAELVSARIER</sequence>
<proteinExistence type="predicted"/>
<evidence type="ECO:0000313" key="1">
    <source>
        <dbReference type="EMBL" id="MEJ8662286.1"/>
    </source>
</evidence>
<protein>
    <submittedName>
        <fullName evidence="1">Uncharacterized protein</fullName>
    </submittedName>
</protein>
<dbReference type="EMBL" id="JBBKAI010000004">
    <property type="protein sequence ID" value="MEJ8662286.1"/>
    <property type="molecule type" value="Genomic_DNA"/>
</dbReference>
<evidence type="ECO:0000313" key="2">
    <source>
        <dbReference type="Proteomes" id="UP001375539"/>
    </source>
</evidence>
<gene>
    <name evidence="1" type="ORF">WKI58_38510</name>
</gene>
<organism evidence="1 2">
    <name type="scientific">Streptomyces pratisoli</name>
    <dbReference type="NCBI Taxonomy" id="3139917"/>
    <lineage>
        <taxon>Bacteria</taxon>
        <taxon>Bacillati</taxon>
        <taxon>Actinomycetota</taxon>
        <taxon>Actinomycetes</taxon>
        <taxon>Kitasatosporales</taxon>
        <taxon>Streptomycetaceae</taxon>
        <taxon>Streptomyces</taxon>
    </lineage>
</organism>
<name>A0ACC6QVC2_9ACTN</name>